<evidence type="ECO:0000256" key="1">
    <source>
        <dbReference type="SAM" id="SignalP"/>
    </source>
</evidence>
<comment type="caution">
    <text evidence="2">The sequence shown here is derived from an EMBL/GenBank/DDBJ whole genome shotgun (WGS) entry which is preliminary data.</text>
</comment>
<dbReference type="EMBL" id="JAHQCX010000011">
    <property type="protein sequence ID" value="MBU9727475.1"/>
    <property type="molecule type" value="Genomic_DNA"/>
</dbReference>
<sequence length="156" mass="16918">MKRIAVSLMAAVTMLCSACASSVDAVYNSNVKISGPSNTYNLNNDVQTIDDQDYEGVMEFGGMGTVWTYDASAEEEIDISYQLSVSEGDAKLVMISPDGTLTILVENTSQSQQEEIEAVNVKIQKGENRIKLVATDQSKLELLLSAEVGEFHEIGL</sequence>
<keyword evidence="1" id="KW-0732">Signal</keyword>
<proteinExistence type="predicted"/>
<evidence type="ECO:0008006" key="4">
    <source>
        <dbReference type="Google" id="ProtNLM"/>
    </source>
</evidence>
<dbReference type="RefSeq" id="WP_158352138.1">
    <property type="nucleotide sequence ID" value="NZ_JAHQCX010000011.1"/>
</dbReference>
<name>A0ABS6KAD0_9FIRM</name>
<dbReference type="Proteomes" id="UP001314681">
    <property type="component" value="Unassembled WGS sequence"/>
</dbReference>
<keyword evidence="3" id="KW-1185">Reference proteome</keyword>
<protein>
    <recommendedName>
        <fullName evidence="4">Lipoprotein</fullName>
    </recommendedName>
</protein>
<evidence type="ECO:0000313" key="2">
    <source>
        <dbReference type="EMBL" id="MBU9727475.1"/>
    </source>
</evidence>
<accession>A0ABS6KAD0</accession>
<gene>
    <name evidence="2" type="ORF">KTH90_15790</name>
</gene>
<organism evidence="2 3">
    <name type="scientific">Diplocloster modestus</name>
    <dbReference type="NCBI Taxonomy" id="2850322"/>
    <lineage>
        <taxon>Bacteria</taxon>
        <taxon>Bacillati</taxon>
        <taxon>Bacillota</taxon>
        <taxon>Clostridia</taxon>
        <taxon>Lachnospirales</taxon>
        <taxon>Lachnospiraceae</taxon>
        <taxon>Diplocloster</taxon>
    </lineage>
</organism>
<feature type="signal peptide" evidence="1">
    <location>
        <begin position="1"/>
        <end position="25"/>
    </location>
</feature>
<feature type="chain" id="PRO_5046858833" description="Lipoprotein" evidence="1">
    <location>
        <begin position="26"/>
        <end position="156"/>
    </location>
</feature>
<evidence type="ECO:0000313" key="3">
    <source>
        <dbReference type="Proteomes" id="UP001314681"/>
    </source>
</evidence>
<reference evidence="2 3" key="1">
    <citation type="submission" date="2021-06" db="EMBL/GenBank/DDBJ databases">
        <title>Description of novel taxa of the family Lachnospiraceae.</title>
        <authorList>
            <person name="Chaplin A.V."/>
            <person name="Sokolova S.R."/>
            <person name="Pikina A.P."/>
            <person name="Korzhanova M."/>
            <person name="Belova V."/>
            <person name="Korostin D."/>
            <person name="Efimov B.A."/>
        </authorList>
    </citation>
    <scope>NUCLEOTIDE SEQUENCE [LARGE SCALE GENOMIC DNA]</scope>
    <source>
        <strain evidence="2 3">ASD4241</strain>
    </source>
</reference>